<feature type="compositionally biased region" description="Pro residues" evidence="1">
    <location>
        <begin position="60"/>
        <end position="81"/>
    </location>
</feature>
<accession>J3N8R6</accession>
<keyword evidence="3" id="KW-1185">Reference proteome</keyword>
<reference evidence="2" key="1">
    <citation type="journal article" date="2013" name="Nat. Commun.">
        <title>Whole-genome sequencing of Oryza brachyantha reveals mechanisms underlying Oryza genome evolution.</title>
        <authorList>
            <person name="Chen J."/>
            <person name="Huang Q."/>
            <person name="Gao D."/>
            <person name="Wang J."/>
            <person name="Lang Y."/>
            <person name="Liu T."/>
            <person name="Li B."/>
            <person name="Bai Z."/>
            <person name="Luis Goicoechea J."/>
            <person name="Liang C."/>
            <person name="Chen C."/>
            <person name="Zhang W."/>
            <person name="Sun S."/>
            <person name="Liao Y."/>
            <person name="Zhang X."/>
            <person name="Yang L."/>
            <person name="Song C."/>
            <person name="Wang M."/>
            <person name="Shi J."/>
            <person name="Liu G."/>
            <person name="Liu J."/>
            <person name="Zhou H."/>
            <person name="Zhou W."/>
            <person name="Yu Q."/>
            <person name="An N."/>
            <person name="Chen Y."/>
            <person name="Cai Q."/>
            <person name="Wang B."/>
            <person name="Liu B."/>
            <person name="Min J."/>
            <person name="Huang Y."/>
            <person name="Wu H."/>
            <person name="Li Z."/>
            <person name="Zhang Y."/>
            <person name="Yin Y."/>
            <person name="Song W."/>
            <person name="Jiang J."/>
            <person name="Jackson S.A."/>
            <person name="Wing R.A."/>
            <person name="Wang J."/>
            <person name="Chen M."/>
        </authorList>
    </citation>
    <scope>NUCLEOTIDE SEQUENCE [LARGE SCALE GENOMIC DNA]</scope>
    <source>
        <strain evidence="2">cv. IRGC 101232</strain>
    </source>
</reference>
<dbReference type="AlphaFoldDB" id="J3N8R6"/>
<evidence type="ECO:0000256" key="1">
    <source>
        <dbReference type="SAM" id="MobiDB-lite"/>
    </source>
</evidence>
<name>J3N8R6_ORYBR</name>
<protein>
    <submittedName>
        <fullName evidence="2">Uncharacterized protein</fullName>
    </submittedName>
</protein>
<sequence>SYIRCKKSQLLPRNKILNTNVSIFHSIVFLSEYSADPTDRQNKVSSEILNDQRTCSGKWPPTPPPTTLPERAPPPDLVDGL</sequence>
<evidence type="ECO:0000313" key="2">
    <source>
        <dbReference type="EnsemblPlants" id="OB11G22020.1"/>
    </source>
</evidence>
<organism evidence="2">
    <name type="scientific">Oryza brachyantha</name>
    <name type="common">malo sina</name>
    <dbReference type="NCBI Taxonomy" id="4533"/>
    <lineage>
        <taxon>Eukaryota</taxon>
        <taxon>Viridiplantae</taxon>
        <taxon>Streptophyta</taxon>
        <taxon>Embryophyta</taxon>
        <taxon>Tracheophyta</taxon>
        <taxon>Spermatophyta</taxon>
        <taxon>Magnoliopsida</taxon>
        <taxon>Liliopsida</taxon>
        <taxon>Poales</taxon>
        <taxon>Poaceae</taxon>
        <taxon>BOP clade</taxon>
        <taxon>Oryzoideae</taxon>
        <taxon>Oryzeae</taxon>
        <taxon>Oryzinae</taxon>
        <taxon>Oryza</taxon>
    </lineage>
</organism>
<dbReference type="Proteomes" id="UP000006038">
    <property type="component" value="Chromosome 11"/>
</dbReference>
<evidence type="ECO:0000313" key="3">
    <source>
        <dbReference type="Proteomes" id="UP000006038"/>
    </source>
</evidence>
<dbReference type="EnsemblPlants" id="OB11G22020.1">
    <property type="protein sequence ID" value="OB11G22020.1"/>
    <property type="gene ID" value="OB11G22020"/>
</dbReference>
<feature type="region of interest" description="Disordered" evidence="1">
    <location>
        <begin position="48"/>
        <end position="81"/>
    </location>
</feature>
<reference evidence="2" key="2">
    <citation type="submission" date="2013-04" db="UniProtKB">
        <authorList>
            <consortium name="EnsemblPlants"/>
        </authorList>
    </citation>
    <scope>IDENTIFICATION</scope>
</reference>
<dbReference type="Gramene" id="OB11G22020.1">
    <property type="protein sequence ID" value="OB11G22020.1"/>
    <property type="gene ID" value="OB11G22020"/>
</dbReference>
<proteinExistence type="predicted"/>
<dbReference type="HOGENOM" id="CLU_2580879_0_0_1"/>